<proteinExistence type="predicted"/>
<name>A0AAN2PE51_9BACI</name>
<protein>
    <submittedName>
        <fullName evidence="1">Uncharacterized protein</fullName>
    </submittedName>
</protein>
<evidence type="ECO:0000313" key="1">
    <source>
        <dbReference type="EMBL" id="CEG30804.1"/>
    </source>
</evidence>
<evidence type="ECO:0000313" key="2">
    <source>
        <dbReference type="Proteomes" id="UP000182110"/>
    </source>
</evidence>
<comment type="caution">
    <text evidence="1">The sequence shown here is derived from an EMBL/GenBank/DDBJ whole genome shotgun (WGS) entry which is preliminary data.</text>
</comment>
<sequence>MHYSMENLKIIGLHTEGKWTEMIMNVKGGSPVSYWAFIYIYIFRYTK</sequence>
<dbReference type="AlphaFoldDB" id="A0AAN2PE51"/>
<reference evidence="1 2" key="1">
    <citation type="journal article" date="2014" name="Genome Announc.">
        <title>Genome Sequence of Bacillus simplex Strain P558, Isolated from a Human Fecal Sample.</title>
        <authorList>
            <person name="Croce O."/>
            <person name="Hugon P."/>
            <person name="Lagier J.C."/>
            <person name="Bibi F."/>
            <person name="Robert C."/>
            <person name="Azhar E.I."/>
            <person name="Raoult D."/>
            <person name="Fournier P.E."/>
        </authorList>
    </citation>
    <scope>NUCLEOTIDE SEQUENCE [LARGE SCALE GENOMIC DNA]</scope>
    <source>
        <strain evidence="1 2">P558</strain>
    </source>
</reference>
<keyword evidence="2" id="KW-1185">Reference proteome</keyword>
<organism evidence="1 2">
    <name type="scientific">Peribacillus simplex</name>
    <dbReference type="NCBI Taxonomy" id="1478"/>
    <lineage>
        <taxon>Bacteria</taxon>
        <taxon>Bacillati</taxon>
        <taxon>Bacillota</taxon>
        <taxon>Bacilli</taxon>
        <taxon>Bacillales</taxon>
        <taxon>Bacillaceae</taxon>
        <taxon>Peribacillus</taxon>
    </lineage>
</organism>
<dbReference type="Proteomes" id="UP000182110">
    <property type="component" value="Unassembled WGS sequence"/>
</dbReference>
<gene>
    <name evidence="1" type="ORF">BN1180_00920</name>
</gene>
<accession>A0AAN2PE51</accession>
<dbReference type="EMBL" id="CCXW01000001">
    <property type="protein sequence ID" value="CEG30804.1"/>
    <property type="molecule type" value="Genomic_DNA"/>
</dbReference>